<reference evidence="11 12" key="1">
    <citation type="journal article" date="2023" name="Arcadia Sci">
        <title>De novo assembly of a long-read Amblyomma americanum tick genome.</title>
        <authorList>
            <person name="Chou S."/>
            <person name="Poskanzer K.E."/>
            <person name="Rollins M."/>
            <person name="Thuy-Boun P.S."/>
        </authorList>
    </citation>
    <scope>NUCLEOTIDE SEQUENCE [LARGE SCALE GENOMIC DNA]</scope>
    <source>
        <strain evidence="11">F_SG_1</strain>
        <tissue evidence="11">Salivary glands</tissue>
    </source>
</reference>
<evidence type="ECO:0000256" key="6">
    <source>
        <dbReference type="ARBA" id="ARBA00023015"/>
    </source>
</evidence>
<keyword evidence="3" id="KW-0677">Repeat</keyword>
<dbReference type="PROSITE" id="PS00028">
    <property type="entry name" value="ZINC_FINGER_C2H2_1"/>
    <property type="match status" value="2"/>
</dbReference>
<evidence type="ECO:0000256" key="4">
    <source>
        <dbReference type="ARBA" id="ARBA00022771"/>
    </source>
</evidence>
<dbReference type="Pfam" id="PF00096">
    <property type="entry name" value="zf-C2H2"/>
    <property type="match status" value="1"/>
</dbReference>
<dbReference type="Proteomes" id="UP001321473">
    <property type="component" value="Unassembled WGS sequence"/>
</dbReference>
<comment type="caution">
    <text evidence="11">The sequence shown here is derived from an EMBL/GenBank/DDBJ whole genome shotgun (WGS) entry which is preliminary data.</text>
</comment>
<evidence type="ECO:0000256" key="9">
    <source>
        <dbReference type="PROSITE-ProRule" id="PRU00042"/>
    </source>
</evidence>
<dbReference type="GO" id="GO:0005634">
    <property type="term" value="C:nucleus"/>
    <property type="evidence" value="ECO:0007669"/>
    <property type="project" value="UniProtKB-SubCell"/>
</dbReference>
<dbReference type="Gene3D" id="3.30.160.60">
    <property type="entry name" value="Classic Zinc Finger"/>
    <property type="match status" value="2"/>
</dbReference>
<keyword evidence="12" id="KW-1185">Reference proteome</keyword>
<feature type="domain" description="C2H2-type" evidence="10">
    <location>
        <begin position="138"/>
        <end position="165"/>
    </location>
</feature>
<evidence type="ECO:0000259" key="10">
    <source>
        <dbReference type="PROSITE" id="PS50157"/>
    </source>
</evidence>
<comment type="subcellular location">
    <subcellularLocation>
        <location evidence="1">Nucleus</location>
    </subcellularLocation>
</comment>
<evidence type="ECO:0000313" key="11">
    <source>
        <dbReference type="EMBL" id="KAK8769093.1"/>
    </source>
</evidence>
<keyword evidence="8" id="KW-0539">Nucleus</keyword>
<dbReference type="AlphaFoldDB" id="A0AAQ4E308"/>
<dbReference type="PANTHER" id="PTHR16515">
    <property type="entry name" value="PR DOMAIN ZINC FINGER PROTEIN"/>
    <property type="match status" value="1"/>
</dbReference>
<evidence type="ECO:0000256" key="8">
    <source>
        <dbReference type="ARBA" id="ARBA00023242"/>
    </source>
</evidence>
<proteinExistence type="predicted"/>
<evidence type="ECO:0000256" key="5">
    <source>
        <dbReference type="ARBA" id="ARBA00022833"/>
    </source>
</evidence>
<dbReference type="PROSITE" id="PS50157">
    <property type="entry name" value="ZINC_FINGER_C2H2_2"/>
    <property type="match status" value="2"/>
</dbReference>
<accession>A0AAQ4E308</accession>
<name>A0AAQ4E308_AMBAM</name>
<dbReference type="InterPro" id="IPR050331">
    <property type="entry name" value="Zinc_finger"/>
</dbReference>
<evidence type="ECO:0000256" key="7">
    <source>
        <dbReference type="ARBA" id="ARBA00023163"/>
    </source>
</evidence>
<keyword evidence="2" id="KW-0479">Metal-binding</keyword>
<keyword evidence="7" id="KW-0804">Transcription</keyword>
<dbReference type="InterPro" id="IPR013087">
    <property type="entry name" value="Znf_C2H2_type"/>
</dbReference>
<keyword evidence="6" id="KW-0805">Transcription regulation</keyword>
<dbReference type="GO" id="GO:0006357">
    <property type="term" value="P:regulation of transcription by RNA polymerase II"/>
    <property type="evidence" value="ECO:0007669"/>
    <property type="project" value="UniProtKB-ARBA"/>
</dbReference>
<protein>
    <recommendedName>
        <fullName evidence="10">C2H2-type domain-containing protein</fullName>
    </recommendedName>
</protein>
<feature type="domain" description="C2H2-type" evidence="10">
    <location>
        <begin position="78"/>
        <end position="105"/>
    </location>
</feature>
<dbReference type="GO" id="GO:0008270">
    <property type="term" value="F:zinc ion binding"/>
    <property type="evidence" value="ECO:0007669"/>
    <property type="project" value="UniProtKB-KW"/>
</dbReference>
<evidence type="ECO:0000256" key="3">
    <source>
        <dbReference type="ARBA" id="ARBA00022737"/>
    </source>
</evidence>
<organism evidence="11 12">
    <name type="scientific">Amblyomma americanum</name>
    <name type="common">Lone star tick</name>
    <dbReference type="NCBI Taxonomy" id="6943"/>
    <lineage>
        <taxon>Eukaryota</taxon>
        <taxon>Metazoa</taxon>
        <taxon>Ecdysozoa</taxon>
        <taxon>Arthropoda</taxon>
        <taxon>Chelicerata</taxon>
        <taxon>Arachnida</taxon>
        <taxon>Acari</taxon>
        <taxon>Parasitiformes</taxon>
        <taxon>Ixodida</taxon>
        <taxon>Ixodoidea</taxon>
        <taxon>Ixodidae</taxon>
        <taxon>Amblyomminae</taxon>
        <taxon>Amblyomma</taxon>
    </lineage>
</organism>
<evidence type="ECO:0000313" key="12">
    <source>
        <dbReference type="Proteomes" id="UP001321473"/>
    </source>
</evidence>
<dbReference type="EMBL" id="JARKHS020023096">
    <property type="protein sequence ID" value="KAK8769093.1"/>
    <property type="molecule type" value="Genomic_DNA"/>
</dbReference>
<dbReference type="SMART" id="SM00355">
    <property type="entry name" value="ZnF_C2H2"/>
    <property type="match status" value="3"/>
</dbReference>
<keyword evidence="4 9" id="KW-0863">Zinc-finger</keyword>
<keyword evidence="5" id="KW-0862">Zinc</keyword>
<evidence type="ECO:0000256" key="1">
    <source>
        <dbReference type="ARBA" id="ARBA00004123"/>
    </source>
</evidence>
<dbReference type="SUPFAM" id="SSF57667">
    <property type="entry name" value="beta-beta-alpha zinc fingers"/>
    <property type="match status" value="1"/>
</dbReference>
<evidence type="ECO:0000256" key="2">
    <source>
        <dbReference type="ARBA" id="ARBA00022723"/>
    </source>
</evidence>
<dbReference type="InterPro" id="IPR036236">
    <property type="entry name" value="Znf_C2H2_sf"/>
</dbReference>
<dbReference type="PANTHER" id="PTHR16515:SF49">
    <property type="entry name" value="GASTRULA ZINC FINGER PROTEIN XLCGF49.1-LIKE-RELATED"/>
    <property type="match status" value="1"/>
</dbReference>
<sequence>MLFRCSILQMETDYPLHPRSSPSTKAPTSHLRKIYWKFVDGASIPGGDKYQRSYCKYCSDYRCDVTEHKRVHTGECPFVCKVCQRSFSQSYNLSRHLLPHKEDKPYNSSHCGRCFADASRLTHPRKHLRNAGTTCPPLLCPHCFQKFSHVNGLETHYLAHREERLQGSSHATVQVISNAWLSPHEREWAVHVPAPSSQDEPWDVNS</sequence>
<dbReference type="FunFam" id="3.30.160.60:FF:001289">
    <property type="entry name" value="Zinc finger protein 574"/>
    <property type="match status" value="1"/>
</dbReference>
<gene>
    <name evidence="11" type="ORF">V5799_014442</name>
</gene>